<feature type="domain" description="Histidine kinase" evidence="11">
    <location>
        <begin position="220"/>
        <end position="426"/>
    </location>
</feature>
<evidence type="ECO:0000256" key="7">
    <source>
        <dbReference type="ARBA" id="ARBA00022777"/>
    </source>
</evidence>
<dbReference type="InterPro" id="IPR050428">
    <property type="entry name" value="TCS_sensor_his_kinase"/>
</dbReference>
<dbReference type="InterPro" id="IPR036890">
    <property type="entry name" value="HATPase_C_sf"/>
</dbReference>
<evidence type="ECO:0000256" key="2">
    <source>
        <dbReference type="ARBA" id="ARBA00004370"/>
    </source>
</evidence>
<dbReference type="RefSeq" id="WP_223674753.1">
    <property type="nucleotide sequence ID" value="NZ_JAINZW010000001.1"/>
</dbReference>
<accession>A0ABS7T3X5</accession>
<keyword evidence="13" id="KW-1185">Reference proteome</keyword>
<dbReference type="InterPro" id="IPR003661">
    <property type="entry name" value="HisK_dim/P_dom"/>
</dbReference>
<keyword evidence="9 10" id="KW-0472">Membrane</keyword>
<keyword evidence="8 10" id="KW-1133">Transmembrane helix</keyword>
<dbReference type="InterPro" id="IPR003594">
    <property type="entry name" value="HATPase_dom"/>
</dbReference>
<keyword evidence="4" id="KW-0597">Phosphoprotein</keyword>
<comment type="subcellular location">
    <subcellularLocation>
        <location evidence="2">Membrane</location>
    </subcellularLocation>
</comment>
<keyword evidence="5" id="KW-0808">Transferase</keyword>
<evidence type="ECO:0000256" key="4">
    <source>
        <dbReference type="ARBA" id="ARBA00022553"/>
    </source>
</evidence>
<dbReference type="InterPro" id="IPR005467">
    <property type="entry name" value="His_kinase_dom"/>
</dbReference>
<dbReference type="Proteomes" id="UP001430954">
    <property type="component" value="Unassembled WGS sequence"/>
</dbReference>
<dbReference type="Gene3D" id="3.30.565.10">
    <property type="entry name" value="Histidine kinase-like ATPase, C-terminal domain"/>
    <property type="match status" value="1"/>
</dbReference>
<dbReference type="PROSITE" id="PS50109">
    <property type="entry name" value="HIS_KIN"/>
    <property type="match status" value="1"/>
</dbReference>
<dbReference type="SUPFAM" id="SSF47384">
    <property type="entry name" value="Homodimeric domain of signal transducing histidine kinase"/>
    <property type="match status" value="1"/>
</dbReference>
<dbReference type="PANTHER" id="PTHR45436:SF16">
    <property type="entry name" value="HISTIDINE KINASE"/>
    <property type="match status" value="1"/>
</dbReference>
<evidence type="ECO:0000256" key="10">
    <source>
        <dbReference type="SAM" id="Phobius"/>
    </source>
</evidence>
<feature type="transmembrane region" description="Helical" evidence="10">
    <location>
        <begin position="126"/>
        <end position="145"/>
    </location>
</feature>
<evidence type="ECO:0000313" key="12">
    <source>
        <dbReference type="EMBL" id="MBZ4038576.1"/>
    </source>
</evidence>
<dbReference type="SMART" id="SM00387">
    <property type="entry name" value="HATPase_c"/>
    <property type="match status" value="1"/>
</dbReference>
<evidence type="ECO:0000256" key="9">
    <source>
        <dbReference type="ARBA" id="ARBA00023136"/>
    </source>
</evidence>
<dbReference type="CDD" id="cd00082">
    <property type="entry name" value="HisKA"/>
    <property type="match status" value="1"/>
</dbReference>
<dbReference type="SMART" id="SM00388">
    <property type="entry name" value="HisKA"/>
    <property type="match status" value="1"/>
</dbReference>
<gene>
    <name evidence="12" type="ORF">K6753_03360</name>
</gene>
<proteinExistence type="predicted"/>
<evidence type="ECO:0000256" key="3">
    <source>
        <dbReference type="ARBA" id="ARBA00012438"/>
    </source>
</evidence>
<dbReference type="GO" id="GO:0016301">
    <property type="term" value="F:kinase activity"/>
    <property type="evidence" value="ECO:0007669"/>
    <property type="project" value="UniProtKB-KW"/>
</dbReference>
<evidence type="ECO:0000259" key="11">
    <source>
        <dbReference type="PROSITE" id="PS50109"/>
    </source>
</evidence>
<organism evidence="12 13">
    <name type="scientific">Novilysobacter selenitireducens</name>
    <dbReference type="NCBI Taxonomy" id="2872639"/>
    <lineage>
        <taxon>Bacteria</taxon>
        <taxon>Pseudomonadati</taxon>
        <taxon>Pseudomonadota</taxon>
        <taxon>Gammaproteobacteria</taxon>
        <taxon>Lysobacterales</taxon>
        <taxon>Lysobacteraceae</taxon>
        <taxon>Novilysobacter</taxon>
    </lineage>
</organism>
<dbReference type="EMBL" id="JAINZW010000001">
    <property type="protein sequence ID" value="MBZ4038576.1"/>
    <property type="molecule type" value="Genomic_DNA"/>
</dbReference>
<dbReference type="Pfam" id="PF02518">
    <property type="entry name" value="HATPase_c"/>
    <property type="match status" value="1"/>
</dbReference>
<name>A0ABS7T3X5_9GAMM</name>
<dbReference type="PRINTS" id="PR00344">
    <property type="entry name" value="BCTRLSENSOR"/>
</dbReference>
<evidence type="ECO:0000256" key="6">
    <source>
        <dbReference type="ARBA" id="ARBA00022692"/>
    </source>
</evidence>
<protein>
    <recommendedName>
        <fullName evidence="3">histidine kinase</fullName>
        <ecNumber evidence="3">2.7.13.3</ecNumber>
    </recommendedName>
</protein>
<evidence type="ECO:0000313" key="13">
    <source>
        <dbReference type="Proteomes" id="UP001430954"/>
    </source>
</evidence>
<dbReference type="PANTHER" id="PTHR45436">
    <property type="entry name" value="SENSOR HISTIDINE KINASE YKOH"/>
    <property type="match status" value="1"/>
</dbReference>
<dbReference type="Gene3D" id="1.10.287.130">
    <property type="match status" value="1"/>
</dbReference>
<keyword evidence="7 12" id="KW-0418">Kinase</keyword>
<reference evidence="12 13" key="1">
    <citation type="submission" date="2021-09" db="EMBL/GenBank/DDBJ databases">
        <title>Lysobacter sp. 13A isolated from the river sediment.</title>
        <authorList>
            <person name="Liu H."/>
            <person name="Li S."/>
            <person name="Mao S."/>
        </authorList>
    </citation>
    <scope>NUCLEOTIDE SEQUENCE [LARGE SCALE GENOMIC DNA]</scope>
    <source>
        <strain evidence="12 13">13A</strain>
    </source>
</reference>
<evidence type="ECO:0000256" key="1">
    <source>
        <dbReference type="ARBA" id="ARBA00000085"/>
    </source>
</evidence>
<dbReference type="SUPFAM" id="SSF55874">
    <property type="entry name" value="ATPase domain of HSP90 chaperone/DNA topoisomerase II/histidine kinase"/>
    <property type="match status" value="1"/>
</dbReference>
<feature type="transmembrane region" description="Helical" evidence="10">
    <location>
        <begin position="12"/>
        <end position="35"/>
    </location>
</feature>
<evidence type="ECO:0000256" key="5">
    <source>
        <dbReference type="ARBA" id="ARBA00022679"/>
    </source>
</evidence>
<dbReference type="Pfam" id="PF00512">
    <property type="entry name" value="HisKA"/>
    <property type="match status" value="1"/>
</dbReference>
<comment type="catalytic activity">
    <reaction evidence="1">
        <text>ATP + protein L-histidine = ADP + protein N-phospho-L-histidine.</text>
        <dbReference type="EC" id="2.7.13.3"/>
    </reaction>
</comment>
<sequence length="429" mass="47536">MPNGLPRKIKLAFITQAAIGSILISLGILLAGLVVRESVLTERMQGEVDQYWENVQVDPDYPLPRTSSMVGYVDLPDAPSAELPSGLRDLPPGLHPLPEQAQMAYVDERAEGRFYILFASALVDRAILYTGLASLLISLLATYLISWHTYRISKRLVVPVSWLAGVVRDWDPRAPDAQMVAPSNLPGDAGMEVRRLSRSLAELAERVGEFVARERDFTRDASHELRTPLTVIRVATDLLLSDPEMSARSHRSLLRVQRAGRDMEAVIDAFLILAREADVALQSEAVDVAEIVHDEVDRVRPMLVGKPVEVEVIDEGAPRLVAPPKVLNVMVGNLVSNAARFTDRGRIEVRMAPDRIEIRDTGIGMGEDALRNAFKPFYRHDFSREEGKGMGLSIVHRLGERFGWPVTLDSRVDSGTVATIRFVQPQGDN</sequence>
<comment type="caution">
    <text evidence="12">The sequence shown here is derived from an EMBL/GenBank/DDBJ whole genome shotgun (WGS) entry which is preliminary data.</text>
</comment>
<dbReference type="InterPro" id="IPR036097">
    <property type="entry name" value="HisK_dim/P_sf"/>
</dbReference>
<evidence type="ECO:0000256" key="8">
    <source>
        <dbReference type="ARBA" id="ARBA00022989"/>
    </source>
</evidence>
<dbReference type="EC" id="2.7.13.3" evidence="3"/>
<keyword evidence="6 10" id="KW-0812">Transmembrane</keyword>
<dbReference type="InterPro" id="IPR004358">
    <property type="entry name" value="Sig_transdc_His_kin-like_C"/>
</dbReference>